<dbReference type="RefSeq" id="WP_128920266.1">
    <property type="nucleotide sequence ID" value="NZ_LBJC01000082.1"/>
</dbReference>
<dbReference type="GO" id="GO:0030288">
    <property type="term" value="C:outer membrane-bounded periplasmic space"/>
    <property type="evidence" value="ECO:0007669"/>
    <property type="project" value="TreeGrafter"/>
</dbReference>
<dbReference type="GO" id="GO:0005576">
    <property type="term" value="C:extracellular region"/>
    <property type="evidence" value="ECO:0007669"/>
    <property type="project" value="TreeGrafter"/>
</dbReference>
<evidence type="ECO:0000259" key="8">
    <source>
        <dbReference type="SMART" id="SM00062"/>
    </source>
</evidence>
<feature type="signal peptide" evidence="7">
    <location>
        <begin position="1"/>
        <end position="32"/>
    </location>
</feature>
<dbReference type="PANTHER" id="PTHR30085">
    <property type="entry name" value="AMINO ACID ABC TRANSPORTER PERMEASE"/>
    <property type="match status" value="1"/>
</dbReference>
<keyword evidence="5" id="KW-0574">Periplasm</keyword>
<organism evidence="9 10">
    <name type="scientific">Bradyrhizobium nanningense</name>
    <dbReference type="NCBI Taxonomy" id="1325118"/>
    <lineage>
        <taxon>Bacteria</taxon>
        <taxon>Pseudomonadati</taxon>
        <taxon>Pseudomonadota</taxon>
        <taxon>Alphaproteobacteria</taxon>
        <taxon>Hyphomicrobiales</taxon>
        <taxon>Nitrobacteraceae</taxon>
        <taxon>Bradyrhizobium</taxon>
    </lineage>
</organism>
<dbReference type="Proteomes" id="UP000289546">
    <property type="component" value="Unassembled WGS sequence"/>
</dbReference>
<proteinExistence type="inferred from homology"/>
<dbReference type="OrthoDB" id="7240770at2"/>
<evidence type="ECO:0000313" key="10">
    <source>
        <dbReference type="Proteomes" id="UP000289546"/>
    </source>
</evidence>
<comment type="caution">
    <text evidence="9">The sequence shown here is derived from an EMBL/GenBank/DDBJ whole genome shotgun (WGS) entry which is preliminary data.</text>
</comment>
<evidence type="ECO:0000256" key="1">
    <source>
        <dbReference type="ARBA" id="ARBA00004418"/>
    </source>
</evidence>
<comment type="similarity">
    <text evidence="2">Belongs to the bacterial solute-binding protein 3 family.</text>
</comment>
<dbReference type="InterPro" id="IPR051455">
    <property type="entry name" value="Bact_solute-bind_prot3"/>
</dbReference>
<dbReference type="Pfam" id="PF00497">
    <property type="entry name" value="SBP_bac_3"/>
    <property type="match status" value="1"/>
</dbReference>
<evidence type="ECO:0000256" key="5">
    <source>
        <dbReference type="ARBA" id="ARBA00022764"/>
    </source>
</evidence>
<gene>
    <name evidence="9" type="ORF">XH99_23295</name>
</gene>
<reference evidence="9 10" key="1">
    <citation type="submission" date="2015-04" db="EMBL/GenBank/DDBJ databases">
        <title>Comparative genomics of rhizobia nodulating Arachis hypogaea in China.</title>
        <authorList>
            <person name="Li Y."/>
        </authorList>
    </citation>
    <scope>NUCLEOTIDE SEQUENCE [LARGE SCALE GENOMIC DNA]</scope>
    <source>
        <strain evidence="9 10">CCBAU 51757</strain>
    </source>
</reference>
<dbReference type="InterPro" id="IPR001638">
    <property type="entry name" value="Solute-binding_3/MltF_N"/>
</dbReference>
<dbReference type="SUPFAM" id="SSF53850">
    <property type="entry name" value="Periplasmic binding protein-like II"/>
    <property type="match status" value="1"/>
</dbReference>
<evidence type="ECO:0000256" key="7">
    <source>
        <dbReference type="SAM" id="SignalP"/>
    </source>
</evidence>
<evidence type="ECO:0000256" key="3">
    <source>
        <dbReference type="ARBA" id="ARBA00022448"/>
    </source>
</evidence>
<dbReference type="CDD" id="cd13688">
    <property type="entry name" value="PBP2_GltI_DEBP"/>
    <property type="match status" value="1"/>
</dbReference>
<dbReference type="EMBL" id="LBJQ01000085">
    <property type="protein sequence ID" value="RXH25554.1"/>
    <property type="molecule type" value="Genomic_DNA"/>
</dbReference>
<evidence type="ECO:0000256" key="2">
    <source>
        <dbReference type="ARBA" id="ARBA00010333"/>
    </source>
</evidence>
<protein>
    <submittedName>
        <fullName evidence="9">Amino acid ABC transporter substrate-binding protein</fullName>
    </submittedName>
</protein>
<keyword evidence="6" id="KW-0029">Amino-acid transport</keyword>
<name>A0A4Q0RZP8_9BRAD</name>
<evidence type="ECO:0000256" key="4">
    <source>
        <dbReference type="ARBA" id="ARBA00022729"/>
    </source>
</evidence>
<dbReference type="SMART" id="SM00062">
    <property type="entry name" value="PBPb"/>
    <property type="match status" value="1"/>
</dbReference>
<keyword evidence="3" id="KW-0813">Transport</keyword>
<feature type="domain" description="Solute-binding protein family 3/N-terminal" evidence="8">
    <location>
        <begin position="56"/>
        <end position="288"/>
    </location>
</feature>
<comment type="subcellular location">
    <subcellularLocation>
        <location evidence="1">Periplasm</location>
    </subcellularLocation>
</comment>
<evidence type="ECO:0000313" key="9">
    <source>
        <dbReference type="EMBL" id="RXH25554.1"/>
    </source>
</evidence>
<dbReference type="GO" id="GO:0006865">
    <property type="term" value="P:amino acid transport"/>
    <property type="evidence" value="ECO:0007669"/>
    <property type="project" value="UniProtKB-KW"/>
</dbReference>
<sequence length="318" mass="34323">MGQIWARSLTSGRLLLAASLLAAALSATSLFAASALAQTGSEGLSPTLSAIKKAHAVRLGYRESSPPFSFLDQSGRPIGYSLELCEAIVEEIGVEVDDPDLRIDYVKVTSDDRIDAVLQSKIDLECGSTTANAERGKRVAFSPLMFVAGTKLMVPKASAVQSLIDLKGKTVVVTKGTTNEQAIQAADKKFALGLNIAVGADHEQSYQMLADGKADAFATDDILLFGLIARHKAQDKFRVTGDYLSYDPYGIMFRKGEPQLSAVVERAFRKLGSNRDLVPLYNKWFTARLPTGERLNVPISLQLEEAFKAMDDSASANN</sequence>
<keyword evidence="10" id="KW-1185">Reference proteome</keyword>
<dbReference type="Gene3D" id="3.40.190.10">
    <property type="entry name" value="Periplasmic binding protein-like II"/>
    <property type="match status" value="2"/>
</dbReference>
<dbReference type="AlphaFoldDB" id="A0A4Q0RZP8"/>
<dbReference type="FunFam" id="3.40.190.10:FF:000052">
    <property type="entry name" value="Amino acid ABC transporter substrate-binding protein"/>
    <property type="match status" value="1"/>
</dbReference>
<accession>A0A4Q0RZP8</accession>
<evidence type="ECO:0000256" key="6">
    <source>
        <dbReference type="ARBA" id="ARBA00022970"/>
    </source>
</evidence>
<feature type="chain" id="PRO_5020940530" evidence="7">
    <location>
        <begin position="33"/>
        <end position="318"/>
    </location>
</feature>
<keyword evidence="4 7" id="KW-0732">Signal</keyword>
<dbReference type="PANTHER" id="PTHR30085:SF2">
    <property type="entry name" value="GLUTAMATE_ASPARTATE IMPORT SOLUTE-BINDING PROTEIN"/>
    <property type="match status" value="1"/>
</dbReference>